<dbReference type="GO" id="GO:0005524">
    <property type="term" value="F:ATP binding"/>
    <property type="evidence" value="ECO:0007669"/>
    <property type="project" value="UniProtKB-UniRule"/>
</dbReference>
<organism evidence="10 11">
    <name type="scientific">Falseniella ignava</name>
    <dbReference type="NCBI Taxonomy" id="137730"/>
    <lineage>
        <taxon>Bacteria</taxon>
        <taxon>Bacillati</taxon>
        <taxon>Bacillota</taxon>
        <taxon>Bacilli</taxon>
        <taxon>Lactobacillales</taxon>
        <taxon>Aerococcaceae</taxon>
        <taxon>Falseniella</taxon>
    </lineage>
</organism>
<dbReference type="InterPro" id="IPR012094">
    <property type="entry name" value="tRNA_Ile_lys_synt"/>
</dbReference>
<evidence type="ECO:0000313" key="10">
    <source>
        <dbReference type="EMBL" id="PKY90680.1"/>
    </source>
</evidence>
<dbReference type="Proteomes" id="UP000234384">
    <property type="component" value="Unassembled WGS sequence"/>
</dbReference>
<evidence type="ECO:0000256" key="7">
    <source>
        <dbReference type="ARBA" id="ARBA00048539"/>
    </source>
</evidence>
<dbReference type="Gene3D" id="3.40.50.620">
    <property type="entry name" value="HUPs"/>
    <property type="match status" value="1"/>
</dbReference>
<dbReference type="SMART" id="SM00977">
    <property type="entry name" value="TilS_C"/>
    <property type="match status" value="1"/>
</dbReference>
<dbReference type="RefSeq" id="WP_101953652.1">
    <property type="nucleotide sequence ID" value="NZ_PKHE01000001.1"/>
</dbReference>
<comment type="subcellular location">
    <subcellularLocation>
        <location evidence="1 8">Cytoplasm</location>
    </subcellularLocation>
</comment>
<dbReference type="PANTHER" id="PTHR43033:SF1">
    <property type="entry name" value="TRNA(ILE)-LYSIDINE SYNTHASE-RELATED"/>
    <property type="match status" value="1"/>
</dbReference>
<comment type="similarity">
    <text evidence="8">Belongs to the tRNA(Ile)-lysidine synthase family.</text>
</comment>
<dbReference type="NCBIfam" id="TIGR02433">
    <property type="entry name" value="lysidine_TilS_C"/>
    <property type="match status" value="1"/>
</dbReference>
<evidence type="ECO:0000259" key="9">
    <source>
        <dbReference type="SMART" id="SM00977"/>
    </source>
</evidence>
<dbReference type="GO" id="GO:0032267">
    <property type="term" value="F:tRNA(Ile)-lysidine synthase activity"/>
    <property type="evidence" value="ECO:0007669"/>
    <property type="project" value="UniProtKB-EC"/>
</dbReference>
<gene>
    <name evidence="8 10" type="primary">tilS</name>
    <name evidence="10" type="ORF">CYJ57_00465</name>
</gene>
<feature type="binding site" evidence="8">
    <location>
        <begin position="28"/>
        <end position="33"/>
    </location>
    <ligand>
        <name>ATP</name>
        <dbReference type="ChEBI" id="CHEBI:30616"/>
    </ligand>
</feature>
<sequence length="485" mass="57672">MDLLLEVQHQLNNSSQWHFAKRIVLAISGGVDSMVLLYLMTEVNQRLPEDQRKEFFIAHFNHHLREDSDLDADLIRKVAKEYNLPYFFGEWSQPAERDVESQARNARYAFLGDVVKMTDSDTVMTGHHSNDLAETMIMRLIRGTSLRGLGGIRSEYHRVLNDNFEGGVRVQLVRPLIFWPKDTLYQYAHQHQIPYREDYTNLDDHFVRNRIRQRIVPEMLEINPKFLDNMSTLSDQLYTSYRVHLENYLKIEPELLQVSPQGYFILNVPRWQALSQAELHVYLGILFDERLRAVVEKYSKSLIEQMIDLLMRQQDANIQVDIASGWVAQRSYQEVYIYQLQMRTSLNEMNEIKRVPINEWVRLYNDDFVGVFEIAQLNKLLEDDRIQYYYEMTYQQYHQLKIRHRHPGDRLKVASKQGKYFHKKIARLMIDRKVPRNERELYWMFLDGADQIIATVPPLSHPIKLDTLKPETELVLAYKKKYRTL</sequence>
<keyword evidence="3 8" id="KW-0436">Ligase</keyword>
<dbReference type="EMBL" id="PKHE01000001">
    <property type="protein sequence ID" value="PKY90680.1"/>
    <property type="molecule type" value="Genomic_DNA"/>
</dbReference>
<comment type="caution">
    <text evidence="10">The sequence shown here is derived from an EMBL/GenBank/DDBJ whole genome shotgun (WGS) entry which is preliminary data.</text>
</comment>
<dbReference type="HAMAP" id="MF_01161">
    <property type="entry name" value="tRNA_Ile_lys_synt"/>
    <property type="match status" value="1"/>
</dbReference>
<dbReference type="Pfam" id="PF01171">
    <property type="entry name" value="ATP_bind_3"/>
    <property type="match status" value="1"/>
</dbReference>
<evidence type="ECO:0000256" key="8">
    <source>
        <dbReference type="HAMAP-Rule" id="MF_01161"/>
    </source>
</evidence>
<accession>A0A2I1K4V7</accession>
<keyword evidence="5 8" id="KW-0547">Nucleotide-binding</keyword>
<dbReference type="CDD" id="cd01992">
    <property type="entry name" value="TilS_N"/>
    <property type="match status" value="1"/>
</dbReference>
<evidence type="ECO:0000313" key="11">
    <source>
        <dbReference type="Proteomes" id="UP000234384"/>
    </source>
</evidence>
<dbReference type="AlphaFoldDB" id="A0A2I1K4V7"/>
<keyword evidence="2 8" id="KW-0963">Cytoplasm</keyword>
<evidence type="ECO:0000256" key="6">
    <source>
        <dbReference type="ARBA" id="ARBA00022840"/>
    </source>
</evidence>
<evidence type="ECO:0000256" key="2">
    <source>
        <dbReference type="ARBA" id="ARBA00022490"/>
    </source>
</evidence>
<feature type="domain" description="Lysidine-tRNA(Ile) synthetase C-terminal" evidence="9">
    <location>
        <begin position="400"/>
        <end position="478"/>
    </location>
</feature>
<dbReference type="PANTHER" id="PTHR43033">
    <property type="entry name" value="TRNA(ILE)-LYSIDINE SYNTHASE-RELATED"/>
    <property type="match status" value="1"/>
</dbReference>
<dbReference type="InterPro" id="IPR014729">
    <property type="entry name" value="Rossmann-like_a/b/a_fold"/>
</dbReference>
<keyword evidence="4 8" id="KW-0819">tRNA processing</keyword>
<evidence type="ECO:0000256" key="5">
    <source>
        <dbReference type="ARBA" id="ARBA00022741"/>
    </source>
</evidence>
<dbReference type="SUPFAM" id="SSF52402">
    <property type="entry name" value="Adenine nucleotide alpha hydrolases-like"/>
    <property type="match status" value="1"/>
</dbReference>
<dbReference type="OrthoDB" id="9807403at2"/>
<protein>
    <recommendedName>
        <fullName evidence="8">tRNA(Ile)-lysidine synthase</fullName>
        <ecNumber evidence="8">6.3.4.19</ecNumber>
    </recommendedName>
    <alternativeName>
        <fullName evidence="8">tRNA(Ile)-2-lysyl-cytidine synthase</fullName>
    </alternativeName>
    <alternativeName>
        <fullName evidence="8">tRNA(Ile)-lysidine synthetase</fullName>
    </alternativeName>
</protein>
<dbReference type="InterPro" id="IPR011063">
    <property type="entry name" value="TilS/TtcA_N"/>
</dbReference>
<name>A0A2I1K4V7_9LACT</name>
<dbReference type="InterPro" id="IPR012795">
    <property type="entry name" value="tRNA_Ile_lys_synt_N"/>
</dbReference>
<keyword evidence="6 8" id="KW-0067">ATP-binding</keyword>
<dbReference type="GO" id="GO:0006400">
    <property type="term" value="P:tRNA modification"/>
    <property type="evidence" value="ECO:0007669"/>
    <property type="project" value="UniProtKB-UniRule"/>
</dbReference>
<evidence type="ECO:0000256" key="1">
    <source>
        <dbReference type="ARBA" id="ARBA00004496"/>
    </source>
</evidence>
<evidence type="ECO:0000256" key="3">
    <source>
        <dbReference type="ARBA" id="ARBA00022598"/>
    </source>
</evidence>
<reference evidence="10 11" key="1">
    <citation type="submission" date="2017-12" db="EMBL/GenBank/DDBJ databases">
        <title>Phylogenetic diversity of female urinary microbiome.</title>
        <authorList>
            <person name="Thomas-White K."/>
            <person name="Wolfe A.J."/>
        </authorList>
    </citation>
    <scope>NUCLEOTIDE SEQUENCE [LARGE SCALE GENOMIC DNA]</scope>
    <source>
        <strain evidence="10 11">UMB0898</strain>
    </source>
</reference>
<dbReference type="NCBIfam" id="TIGR02432">
    <property type="entry name" value="lysidine_TilS_N"/>
    <property type="match status" value="1"/>
</dbReference>
<comment type="function">
    <text evidence="8">Ligates lysine onto the cytidine present at position 34 of the AUA codon-specific tRNA(Ile) that contains the anticodon CAU, in an ATP-dependent manner. Cytidine is converted to lysidine, thus changing the amino acid specificity of the tRNA from methionine to isoleucine.</text>
</comment>
<dbReference type="EC" id="6.3.4.19" evidence="8"/>
<comment type="domain">
    <text evidence="8">The N-terminal region contains the highly conserved SGGXDS motif, predicted to be a P-loop motif involved in ATP binding.</text>
</comment>
<dbReference type="SUPFAM" id="SSF56037">
    <property type="entry name" value="PheT/TilS domain"/>
    <property type="match status" value="1"/>
</dbReference>
<evidence type="ECO:0000256" key="4">
    <source>
        <dbReference type="ARBA" id="ARBA00022694"/>
    </source>
</evidence>
<comment type="catalytic activity">
    <reaction evidence="7 8">
        <text>cytidine(34) in tRNA(Ile2) + L-lysine + ATP = lysidine(34) in tRNA(Ile2) + AMP + diphosphate + H(+)</text>
        <dbReference type="Rhea" id="RHEA:43744"/>
        <dbReference type="Rhea" id="RHEA-COMP:10625"/>
        <dbReference type="Rhea" id="RHEA-COMP:10670"/>
        <dbReference type="ChEBI" id="CHEBI:15378"/>
        <dbReference type="ChEBI" id="CHEBI:30616"/>
        <dbReference type="ChEBI" id="CHEBI:32551"/>
        <dbReference type="ChEBI" id="CHEBI:33019"/>
        <dbReference type="ChEBI" id="CHEBI:82748"/>
        <dbReference type="ChEBI" id="CHEBI:83665"/>
        <dbReference type="ChEBI" id="CHEBI:456215"/>
        <dbReference type="EC" id="6.3.4.19"/>
    </reaction>
</comment>
<dbReference type="InterPro" id="IPR012796">
    <property type="entry name" value="Lysidine-tRNA-synth_C"/>
</dbReference>
<proteinExistence type="inferred from homology"/>
<dbReference type="GO" id="GO:0005737">
    <property type="term" value="C:cytoplasm"/>
    <property type="evidence" value="ECO:0007669"/>
    <property type="project" value="UniProtKB-SubCell"/>
</dbReference>